<dbReference type="EMBL" id="JBHUJD010000007">
    <property type="protein sequence ID" value="MFD2310160.1"/>
    <property type="molecule type" value="Genomic_DNA"/>
</dbReference>
<comment type="caution">
    <text evidence="2">The sequence shown here is derived from an EMBL/GenBank/DDBJ whole genome shotgun (WGS) entry which is preliminary data.</text>
</comment>
<reference evidence="3" key="1">
    <citation type="journal article" date="2019" name="Int. J. Syst. Evol. Microbiol.">
        <title>The Global Catalogue of Microorganisms (GCM) 10K type strain sequencing project: providing services to taxonomists for standard genome sequencing and annotation.</title>
        <authorList>
            <consortium name="The Broad Institute Genomics Platform"/>
            <consortium name="The Broad Institute Genome Sequencing Center for Infectious Disease"/>
            <person name="Wu L."/>
            <person name="Ma J."/>
        </authorList>
    </citation>
    <scope>NUCLEOTIDE SEQUENCE [LARGE SCALE GENOMIC DNA]</scope>
    <source>
        <strain evidence="3">KCTC 12848</strain>
    </source>
</reference>
<sequence length="144" mass="15928">MATELLTAIITASGAVAVAGASYWFTKKREREAELRKEKLAHYKDFVACLSGVISGEFTPDGQRAFALACNKLNLIAPQSVIRALQEFQEEIKISNDTKSQEAHDRLMSELLFEMRKDLGVKPGDERSSLTVGLWESGQLPAKI</sequence>
<keyword evidence="1" id="KW-0812">Transmembrane</keyword>
<evidence type="ECO:0000313" key="2">
    <source>
        <dbReference type="EMBL" id="MFD2310160.1"/>
    </source>
</evidence>
<dbReference type="RefSeq" id="WP_265721435.1">
    <property type="nucleotide sequence ID" value="NZ_JAPIVK010000011.1"/>
</dbReference>
<evidence type="ECO:0000313" key="3">
    <source>
        <dbReference type="Proteomes" id="UP001597425"/>
    </source>
</evidence>
<name>A0ABW5ECL6_9GAMM</name>
<keyword evidence="1" id="KW-0472">Membrane</keyword>
<gene>
    <name evidence="2" type="ORF">ACFSKX_06985</name>
</gene>
<proteinExistence type="predicted"/>
<evidence type="ECO:0000256" key="1">
    <source>
        <dbReference type="SAM" id="Phobius"/>
    </source>
</evidence>
<evidence type="ECO:0008006" key="4">
    <source>
        <dbReference type="Google" id="ProtNLM"/>
    </source>
</evidence>
<keyword evidence="3" id="KW-1185">Reference proteome</keyword>
<dbReference type="Proteomes" id="UP001597425">
    <property type="component" value="Unassembled WGS sequence"/>
</dbReference>
<keyword evidence="1" id="KW-1133">Transmembrane helix</keyword>
<protein>
    <recommendedName>
        <fullName evidence="4">DUF2489 domain-containing protein</fullName>
    </recommendedName>
</protein>
<feature type="transmembrane region" description="Helical" evidence="1">
    <location>
        <begin position="6"/>
        <end position="26"/>
    </location>
</feature>
<accession>A0ABW5ECL6</accession>
<organism evidence="2 3">
    <name type="scientific">Microbulbifer halophilus</name>
    <dbReference type="NCBI Taxonomy" id="453963"/>
    <lineage>
        <taxon>Bacteria</taxon>
        <taxon>Pseudomonadati</taxon>
        <taxon>Pseudomonadota</taxon>
        <taxon>Gammaproteobacteria</taxon>
        <taxon>Cellvibrionales</taxon>
        <taxon>Microbulbiferaceae</taxon>
        <taxon>Microbulbifer</taxon>
    </lineage>
</organism>